<feature type="non-terminal residue" evidence="1">
    <location>
        <position position="1"/>
    </location>
</feature>
<name>A0A0C3EFG6_9AGAM</name>
<reference evidence="2" key="2">
    <citation type="submission" date="2015-01" db="EMBL/GenBank/DDBJ databases">
        <title>Evolutionary Origins and Diversification of the Mycorrhizal Mutualists.</title>
        <authorList>
            <consortium name="DOE Joint Genome Institute"/>
            <consortium name="Mycorrhizal Genomics Consortium"/>
            <person name="Kohler A."/>
            <person name="Kuo A."/>
            <person name="Nagy L.G."/>
            <person name="Floudas D."/>
            <person name="Copeland A."/>
            <person name="Barry K.W."/>
            <person name="Cichocki N."/>
            <person name="Veneault-Fourrey C."/>
            <person name="LaButti K."/>
            <person name="Lindquist E.A."/>
            <person name="Lipzen A."/>
            <person name="Lundell T."/>
            <person name="Morin E."/>
            <person name="Murat C."/>
            <person name="Riley R."/>
            <person name="Ohm R."/>
            <person name="Sun H."/>
            <person name="Tunlid A."/>
            <person name="Henrissat B."/>
            <person name="Grigoriev I.V."/>
            <person name="Hibbett D.S."/>
            <person name="Martin F."/>
        </authorList>
    </citation>
    <scope>NUCLEOTIDE SEQUENCE [LARGE SCALE GENOMIC DNA]</scope>
    <source>
        <strain evidence="2">Foug A</strain>
    </source>
</reference>
<protein>
    <submittedName>
        <fullName evidence="1">Uncharacterized protein</fullName>
    </submittedName>
</protein>
<sequence length="68" mass="7919">LSICAVCLGRHPHRVVECTSPKTWDQQYDTFAKRKLKILLTKDGKRLCTKWQQSTGCHEDHMNHHLCS</sequence>
<gene>
    <name evidence="1" type="ORF">SCLCIDRAFT_38255</name>
</gene>
<dbReference type="EMBL" id="KN822016">
    <property type="protein sequence ID" value="KIM66661.1"/>
    <property type="molecule type" value="Genomic_DNA"/>
</dbReference>
<proteinExistence type="predicted"/>
<organism evidence="1 2">
    <name type="scientific">Scleroderma citrinum Foug A</name>
    <dbReference type="NCBI Taxonomy" id="1036808"/>
    <lineage>
        <taxon>Eukaryota</taxon>
        <taxon>Fungi</taxon>
        <taxon>Dikarya</taxon>
        <taxon>Basidiomycota</taxon>
        <taxon>Agaricomycotina</taxon>
        <taxon>Agaricomycetes</taxon>
        <taxon>Agaricomycetidae</taxon>
        <taxon>Boletales</taxon>
        <taxon>Sclerodermatineae</taxon>
        <taxon>Sclerodermataceae</taxon>
        <taxon>Scleroderma</taxon>
    </lineage>
</organism>
<accession>A0A0C3EFG6</accession>
<dbReference type="HOGENOM" id="CLU_131643_2_1_1"/>
<dbReference type="Proteomes" id="UP000053989">
    <property type="component" value="Unassembled WGS sequence"/>
</dbReference>
<evidence type="ECO:0000313" key="1">
    <source>
        <dbReference type="EMBL" id="KIM66661.1"/>
    </source>
</evidence>
<dbReference type="AlphaFoldDB" id="A0A0C3EFG6"/>
<evidence type="ECO:0000313" key="2">
    <source>
        <dbReference type="Proteomes" id="UP000053989"/>
    </source>
</evidence>
<keyword evidence="2" id="KW-1185">Reference proteome</keyword>
<reference evidence="1 2" key="1">
    <citation type="submission" date="2014-04" db="EMBL/GenBank/DDBJ databases">
        <authorList>
            <consortium name="DOE Joint Genome Institute"/>
            <person name="Kuo A."/>
            <person name="Kohler A."/>
            <person name="Nagy L.G."/>
            <person name="Floudas D."/>
            <person name="Copeland A."/>
            <person name="Barry K.W."/>
            <person name="Cichocki N."/>
            <person name="Veneault-Fourrey C."/>
            <person name="LaButti K."/>
            <person name="Lindquist E.A."/>
            <person name="Lipzen A."/>
            <person name="Lundell T."/>
            <person name="Morin E."/>
            <person name="Murat C."/>
            <person name="Sun H."/>
            <person name="Tunlid A."/>
            <person name="Henrissat B."/>
            <person name="Grigoriev I.V."/>
            <person name="Hibbett D.S."/>
            <person name="Martin F."/>
            <person name="Nordberg H.P."/>
            <person name="Cantor M.N."/>
            <person name="Hua S.X."/>
        </authorList>
    </citation>
    <scope>NUCLEOTIDE SEQUENCE [LARGE SCALE GENOMIC DNA]</scope>
    <source>
        <strain evidence="1 2">Foug A</strain>
    </source>
</reference>
<feature type="non-terminal residue" evidence="1">
    <location>
        <position position="68"/>
    </location>
</feature>
<dbReference type="OrthoDB" id="2158839at2759"/>
<dbReference type="InParanoid" id="A0A0C3EFG6"/>